<accession>K6ZN26</accession>
<dbReference type="RefSeq" id="WP_007103526.1">
    <property type="nucleotide sequence ID" value="NZ_BAER01000023.1"/>
</dbReference>
<dbReference type="Proteomes" id="UP000006322">
    <property type="component" value="Unassembled WGS sequence"/>
</dbReference>
<organism evidence="3 4">
    <name type="scientific">Paraglaciecola polaris LMG 21857</name>
    <dbReference type="NCBI Taxonomy" id="1129793"/>
    <lineage>
        <taxon>Bacteria</taxon>
        <taxon>Pseudomonadati</taxon>
        <taxon>Pseudomonadota</taxon>
        <taxon>Gammaproteobacteria</taxon>
        <taxon>Alteromonadales</taxon>
        <taxon>Alteromonadaceae</taxon>
        <taxon>Paraglaciecola</taxon>
    </lineage>
</organism>
<reference evidence="4" key="1">
    <citation type="journal article" date="2014" name="Environ. Microbiol.">
        <title>Comparative genomics of the marine bacterial genus Glaciecola reveals the high degree of genomic diversity and genomic characteristic for cold adaptation.</title>
        <authorList>
            <person name="Qin Q.L."/>
            <person name="Xie B.B."/>
            <person name="Yu Y."/>
            <person name="Shu Y.L."/>
            <person name="Rong J.C."/>
            <person name="Zhang Y.J."/>
            <person name="Zhao D.L."/>
            <person name="Chen X.L."/>
            <person name="Zhang X.Y."/>
            <person name="Chen B."/>
            <person name="Zhou B.C."/>
            <person name="Zhang Y.Z."/>
        </authorList>
    </citation>
    <scope>NUCLEOTIDE SEQUENCE [LARGE SCALE GENOMIC DNA]</scope>
    <source>
        <strain evidence="4">LMG 21857</strain>
    </source>
</reference>
<evidence type="ECO:0000259" key="1">
    <source>
        <dbReference type="Pfam" id="PF06527"/>
    </source>
</evidence>
<feature type="domain" description="Transposon Tn7 transposition protein TnsD C-terminal" evidence="2">
    <location>
        <begin position="312"/>
        <end position="451"/>
    </location>
</feature>
<dbReference type="AlphaFoldDB" id="K6ZN26"/>
<proteinExistence type="predicted"/>
<evidence type="ECO:0000313" key="4">
    <source>
        <dbReference type="Proteomes" id="UP000006322"/>
    </source>
</evidence>
<dbReference type="STRING" id="1129793.GPLA_0806"/>
<keyword evidence="4" id="KW-1185">Reference proteome</keyword>
<dbReference type="InterPro" id="IPR032750">
    <property type="entry name" value="TnsD_C"/>
</dbReference>
<dbReference type="EMBL" id="BAER01000023">
    <property type="protein sequence ID" value="GAC31722.1"/>
    <property type="molecule type" value="Genomic_DNA"/>
</dbReference>
<gene>
    <name evidence="3" type="ORF">GPLA_0806</name>
</gene>
<evidence type="ECO:0000259" key="2">
    <source>
        <dbReference type="Pfam" id="PF15978"/>
    </source>
</evidence>
<sequence>MTTLPFFPKLYEHELFYSGLARYKVRCGVLTDKQLLFDVFDKRTIFASPEIPNGLEAAIANIRPKMKCSGLDIIENHTLYPLYTGLSPENIRNKIKNEMLSSVNNTYTTAAGLAACMLKTFSYMRYCSECVKDQLAMHGEPFWDRRWFGIFTTCCPIHGLTFQSTNMLIHDFSRHAFIPLVDVVFDQYNVETNKAERQEQLISKAATKIISSSHKLNISFDKLTDFYRSIAYEHNFNKRSSIDQLAVASFVRQFWKRQWLVDRGFGDQDFDTRIAYIFRKHRKQHQYPYHIIAGLPFFNGDIEKWWGALLAVSKLKNASQSLPQVVNLPINTSEIRDLKQSWFTLVKQYGPKKARYLNTESYNLYTKLYRNDKTWLLEINAQNRIVRENKNCRVNWCKRDISTVKQLFTILNSVDDIYSPRRSKRWFLLQLSNSASIEHNLYRLPKCAAFLDSYNETVEEYQCRRLTQVTLKLVSKKSRVEPWQLYRSARINTQRDISSTVIKVGVWCHNWLIEHIK</sequence>
<dbReference type="Pfam" id="PF15978">
    <property type="entry name" value="TnsD"/>
    <property type="match status" value="1"/>
</dbReference>
<protein>
    <submittedName>
        <fullName evidence="3">Transposon Tn7 transposition protein tnsD</fullName>
    </submittedName>
</protein>
<comment type="caution">
    <text evidence="3">The sequence shown here is derived from an EMBL/GenBank/DDBJ whole genome shotgun (WGS) entry which is preliminary data.</text>
</comment>
<name>K6ZN26_9ALTE</name>
<dbReference type="Pfam" id="PF06527">
    <property type="entry name" value="TniQ"/>
    <property type="match status" value="1"/>
</dbReference>
<dbReference type="OrthoDB" id="470139at2"/>
<dbReference type="InterPro" id="IPR009492">
    <property type="entry name" value="TniQ"/>
</dbReference>
<evidence type="ECO:0000313" key="3">
    <source>
        <dbReference type="EMBL" id="GAC31722.1"/>
    </source>
</evidence>
<feature type="domain" description="TniQ" evidence="1">
    <location>
        <begin position="5"/>
        <end position="160"/>
    </location>
</feature>